<protein>
    <submittedName>
        <fullName evidence="2">DMT family transporter</fullName>
    </submittedName>
</protein>
<evidence type="ECO:0000313" key="3">
    <source>
        <dbReference type="Proteomes" id="UP000280066"/>
    </source>
</evidence>
<evidence type="ECO:0000256" key="1">
    <source>
        <dbReference type="SAM" id="Phobius"/>
    </source>
</evidence>
<feature type="transmembrane region" description="Helical" evidence="1">
    <location>
        <begin position="96"/>
        <end position="113"/>
    </location>
</feature>
<keyword evidence="3" id="KW-1185">Reference proteome</keyword>
<keyword evidence="1" id="KW-0812">Transmembrane</keyword>
<dbReference type="RefSeq" id="WP_125433148.1">
    <property type="nucleotide sequence ID" value="NZ_RWIS01000014.1"/>
</dbReference>
<feature type="transmembrane region" description="Helical" evidence="1">
    <location>
        <begin position="33"/>
        <end position="53"/>
    </location>
</feature>
<accession>A0A428IZQ7</accession>
<feature type="transmembrane region" description="Helical" evidence="1">
    <location>
        <begin position="125"/>
        <end position="144"/>
    </location>
</feature>
<organism evidence="2 3">
    <name type="scientific">Hymenobacter metallilatus</name>
    <dbReference type="NCBI Taxonomy" id="2493666"/>
    <lineage>
        <taxon>Bacteria</taxon>
        <taxon>Pseudomonadati</taxon>
        <taxon>Bacteroidota</taxon>
        <taxon>Cytophagia</taxon>
        <taxon>Cytophagales</taxon>
        <taxon>Hymenobacteraceae</taxon>
        <taxon>Hymenobacter</taxon>
    </lineage>
</organism>
<gene>
    <name evidence="2" type="ORF">EI290_18460</name>
</gene>
<dbReference type="PANTHER" id="PTHR34821">
    <property type="entry name" value="INNER MEMBRANE PROTEIN YDCZ"/>
    <property type="match status" value="1"/>
</dbReference>
<dbReference type="PANTHER" id="PTHR34821:SF2">
    <property type="entry name" value="INNER MEMBRANE PROTEIN YDCZ"/>
    <property type="match status" value="1"/>
</dbReference>
<dbReference type="AlphaFoldDB" id="A0A428IZQ7"/>
<name>A0A428IZQ7_9BACT</name>
<dbReference type="Pfam" id="PF04657">
    <property type="entry name" value="DMT_YdcZ"/>
    <property type="match status" value="1"/>
</dbReference>
<dbReference type="InterPro" id="IPR006750">
    <property type="entry name" value="YdcZ"/>
</dbReference>
<reference evidence="2 3" key="1">
    <citation type="submission" date="2018-12" db="EMBL/GenBank/DDBJ databases">
        <authorList>
            <person name="Feng G."/>
            <person name="Zhu H."/>
        </authorList>
    </citation>
    <scope>NUCLEOTIDE SEQUENCE [LARGE SCALE GENOMIC DNA]</scope>
    <source>
        <strain evidence="2 3">9PBR-2</strain>
    </source>
</reference>
<dbReference type="OrthoDB" id="9097160at2"/>
<sequence>MKYLPFLVLVLAGSALTTQSAVNSQLRGGLHSVMWAVLASYLVGTLAAALVLVSTQASLPTLAAVQGVRWYQWTGGALGMVYIAAITFSLQRVGAASLFALVVTGQLLTALLFDQLGLLGLNRSPLTLSRLAGALLLVAGAYLLNRR</sequence>
<keyword evidence="1" id="KW-0472">Membrane</keyword>
<dbReference type="GO" id="GO:0005886">
    <property type="term" value="C:plasma membrane"/>
    <property type="evidence" value="ECO:0007669"/>
    <property type="project" value="TreeGrafter"/>
</dbReference>
<evidence type="ECO:0000313" key="2">
    <source>
        <dbReference type="EMBL" id="RSK25007.1"/>
    </source>
</evidence>
<keyword evidence="1" id="KW-1133">Transmembrane helix</keyword>
<comment type="caution">
    <text evidence="2">The sequence shown here is derived from an EMBL/GenBank/DDBJ whole genome shotgun (WGS) entry which is preliminary data.</text>
</comment>
<feature type="transmembrane region" description="Helical" evidence="1">
    <location>
        <begin position="73"/>
        <end position="90"/>
    </location>
</feature>
<proteinExistence type="predicted"/>
<dbReference type="EMBL" id="RWIS01000014">
    <property type="protein sequence ID" value="RSK25007.1"/>
    <property type="molecule type" value="Genomic_DNA"/>
</dbReference>
<dbReference type="Proteomes" id="UP000280066">
    <property type="component" value="Unassembled WGS sequence"/>
</dbReference>